<proteinExistence type="predicted"/>
<organism evidence="2 3">
    <name type="scientific">Penicillium nordicum</name>
    <dbReference type="NCBI Taxonomy" id="229535"/>
    <lineage>
        <taxon>Eukaryota</taxon>
        <taxon>Fungi</taxon>
        <taxon>Dikarya</taxon>
        <taxon>Ascomycota</taxon>
        <taxon>Pezizomycotina</taxon>
        <taxon>Eurotiomycetes</taxon>
        <taxon>Eurotiomycetidae</taxon>
        <taxon>Eurotiales</taxon>
        <taxon>Aspergillaceae</taxon>
        <taxon>Penicillium</taxon>
    </lineage>
</organism>
<protein>
    <submittedName>
        <fullName evidence="2">Uncharacterized protein</fullName>
    </submittedName>
</protein>
<evidence type="ECO:0000313" key="2">
    <source>
        <dbReference type="EMBL" id="KOS46271.1"/>
    </source>
</evidence>
<feature type="coiled-coil region" evidence="1">
    <location>
        <begin position="18"/>
        <end position="150"/>
    </location>
</feature>
<dbReference type="AlphaFoldDB" id="A0A0M8PE40"/>
<dbReference type="Proteomes" id="UP000037696">
    <property type="component" value="Unassembled WGS sequence"/>
</dbReference>
<evidence type="ECO:0000313" key="3">
    <source>
        <dbReference type="Proteomes" id="UP000037696"/>
    </source>
</evidence>
<keyword evidence="3" id="KW-1185">Reference proteome</keyword>
<name>A0A0M8PE40_9EURO</name>
<dbReference type="OrthoDB" id="4369690at2759"/>
<sequence>MKQDVKVQGCIHATSAVKAEAETARVQQREAAEEASRLTNQLAAKEAQLGELRTANAKIADDLRVKEEEHLKVINDLEREKEELDGAAQDLAERGEQLHQQVENLKGNNRDLLEQNRELLLRTVESDLDLHQARDRVGNLERQVADLEAANITTAVSGMGLSAE</sequence>
<comment type="caution">
    <text evidence="2">The sequence shown here is derived from an EMBL/GenBank/DDBJ whole genome shotgun (WGS) entry which is preliminary data.</text>
</comment>
<keyword evidence="1" id="KW-0175">Coiled coil</keyword>
<reference evidence="2 3" key="1">
    <citation type="submission" date="2015-08" db="EMBL/GenBank/DDBJ databases">
        <title>Genome sequencing of Penicillium nordicum.</title>
        <authorList>
            <person name="Nguyen H.D."/>
            <person name="Seifert K.A."/>
        </authorList>
    </citation>
    <scope>NUCLEOTIDE SEQUENCE [LARGE SCALE GENOMIC DNA]</scope>
    <source>
        <strain evidence="2 3">DAOMC 185683</strain>
    </source>
</reference>
<accession>A0A0M8PE40</accession>
<gene>
    <name evidence="2" type="ORF">ACN38_g2808</name>
</gene>
<dbReference type="EMBL" id="LHQQ01000031">
    <property type="protein sequence ID" value="KOS46271.1"/>
    <property type="molecule type" value="Genomic_DNA"/>
</dbReference>
<evidence type="ECO:0000256" key="1">
    <source>
        <dbReference type="SAM" id="Coils"/>
    </source>
</evidence>